<evidence type="ECO:0000256" key="3">
    <source>
        <dbReference type="ARBA" id="ARBA00023134"/>
    </source>
</evidence>
<dbReference type="PANTHER" id="PTHR24072">
    <property type="entry name" value="RHO FAMILY GTPASE"/>
    <property type="match status" value="1"/>
</dbReference>
<dbReference type="FunFam" id="3.40.50.300:FF:001179">
    <property type="entry name" value="Rho family GTPase"/>
    <property type="match status" value="1"/>
</dbReference>
<sequence>METDTTTKASSISTYKLVIVGDGACGKTCLLTVFCHRSFPEDYVPTVFDSWVATVHLEDRVVQMSMWDTAGQEEYDRLRPLSYPSTDIVLICASVDEPDSLANVVDKWHPEVVHFCNGVGYFLVLSKADLRDNPEVVASLAARDQKPISTSEAKAVANKIGAAGFFECSAKENKGVDEIFHAAARYVTDVIRRKKPRCLLF</sequence>
<dbReference type="OMA" id="PRNKCLL"/>
<reference evidence="4" key="1">
    <citation type="submission" date="2013-04" db="EMBL/GenBank/DDBJ databases">
        <title>The Genome Sequence of Fonticula alba ATCC 38817.</title>
        <authorList>
            <consortium name="The Broad Institute Genomics Platform"/>
            <person name="Russ C."/>
            <person name="Cuomo C."/>
            <person name="Burger G."/>
            <person name="Gray M.W."/>
            <person name="Holland P.W.H."/>
            <person name="King N."/>
            <person name="Lang F.B.F."/>
            <person name="Roger A.J."/>
            <person name="Ruiz-Trillo I."/>
            <person name="Brown M."/>
            <person name="Walker B."/>
            <person name="Young S."/>
            <person name="Zeng Q."/>
            <person name="Gargeya S."/>
            <person name="Fitzgerald M."/>
            <person name="Haas B."/>
            <person name="Abouelleil A."/>
            <person name="Allen A.W."/>
            <person name="Alvarado L."/>
            <person name="Arachchi H.M."/>
            <person name="Berlin A.M."/>
            <person name="Chapman S.B."/>
            <person name="Gainer-Dewar J."/>
            <person name="Goldberg J."/>
            <person name="Griggs A."/>
            <person name="Gujja S."/>
            <person name="Hansen M."/>
            <person name="Howarth C."/>
            <person name="Imamovic A."/>
            <person name="Ireland A."/>
            <person name="Larimer J."/>
            <person name="McCowan C."/>
            <person name="Murphy C."/>
            <person name="Pearson M."/>
            <person name="Poon T.W."/>
            <person name="Priest M."/>
            <person name="Roberts A."/>
            <person name="Saif S."/>
            <person name="Shea T."/>
            <person name="Sisk P."/>
            <person name="Sykes S."/>
            <person name="Wortman J."/>
            <person name="Nusbaum C."/>
            <person name="Birren B."/>
        </authorList>
    </citation>
    <scope>NUCLEOTIDE SEQUENCE [LARGE SCALE GENOMIC DNA]</scope>
    <source>
        <strain evidence="4">ATCC 38817</strain>
    </source>
</reference>
<dbReference type="SMART" id="SM00174">
    <property type="entry name" value="RHO"/>
    <property type="match status" value="1"/>
</dbReference>
<dbReference type="PROSITE" id="PS51421">
    <property type="entry name" value="RAS"/>
    <property type="match status" value="1"/>
</dbReference>
<dbReference type="Proteomes" id="UP000030693">
    <property type="component" value="Unassembled WGS sequence"/>
</dbReference>
<gene>
    <name evidence="4" type="ORF">H696_04050</name>
</gene>
<dbReference type="InterPro" id="IPR001806">
    <property type="entry name" value="Small_GTPase"/>
</dbReference>
<dbReference type="GO" id="GO:0005525">
    <property type="term" value="F:GTP binding"/>
    <property type="evidence" value="ECO:0007669"/>
    <property type="project" value="UniProtKB-KW"/>
</dbReference>
<evidence type="ECO:0000313" key="5">
    <source>
        <dbReference type="Proteomes" id="UP000030693"/>
    </source>
</evidence>
<dbReference type="OrthoDB" id="8830751at2759"/>
<accession>A0A058Z7Y1</accession>
<comment type="similarity">
    <text evidence="1">Belongs to the small GTPase superfamily. Rho family.</text>
</comment>
<protein>
    <submittedName>
        <fullName evidence="4">Ras like family, member A</fullName>
    </submittedName>
</protein>
<evidence type="ECO:0000256" key="2">
    <source>
        <dbReference type="ARBA" id="ARBA00022741"/>
    </source>
</evidence>
<dbReference type="SMART" id="SM00175">
    <property type="entry name" value="RAB"/>
    <property type="match status" value="1"/>
</dbReference>
<dbReference type="SUPFAM" id="SSF52540">
    <property type="entry name" value="P-loop containing nucleoside triphosphate hydrolases"/>
    <property type="match status" value="1"/>
</dbReference>
<dbReference type="CDD" id="cd00157">
    <property type="entry name" value="Rho"/>
    <property type="match status" value="1"/>
</dbReference>
<dbReference type="GO" id="GO:0007264">
    <property type="term" value="P:small GTPase-mediated signal transduction"/>
    <property type="evidence" value="ECO:0007669"/>
    <property type="project" value="InterPro"/>
</dbReference>
<keyword evidence="2" id="KW-0547">Nucleotide-binding</keyword>
<keyword evidence="5" id="KW-1185">Reference proteome</keyword>
<dbReference type="NCBIfam" id="TIGR00231">
    <property type="entry name" value="small_GTP"/>
    <property type="match status" value="1"/>
</dbReference>
<dbReference type="GeneID" id="20528775"/>
<organism evidence="4">
    <name type="scientific">Fonticula alba</name>
    <name type="common">Slime mold</name>
    <dbReference type="NCBI Taxonomy" id="691883"/>
    <lineage>
        <taxon>Eukaryota</taxon>
        <taxon>Rotosphaerida</taxon>
        <taxon>Fonticulaceae</taxon>
        <taxon>Fonticula</taxon>
    </lineage>
</organism>
<dbReference type="eggNOG" id="KOG0393">
    <property type="taxonomic scope" value="Eukaryota"/>
</dbReference>
<dbReference type="PRINTS" id="PR00449">
    <property type="entry name" value="RASTRNSFRMNG"/>
</dbReference>
<dbReference type="STRING" id="691883.A0A058Z7Y1"/>
<dbReference type="InterPro" id="IPR003578">
    <property type="entry name" value="Small_GTPase_Rho"/>
</dbReference>
<evidence type="ECO:0000256" key="1">
    <source>
        <dbReference type="ARBA" id="ARBA00010142"/>
    </source>
</evidence>
<name>A0A058Z7Y1_FONAL</name>
<dbReference type="InterPro" id="IPR005225">
    <property type="entry name" value="Small_GTP-bd"/>
</dbReference>
<dbReference type="PROSITE" id="PS51420">
    <property type="entry name" value="RHO"/>
    <property type="match status" value="1"/>
</dbReference>
<dbReference type="EMBL" id="KB932206">
    <property type="protein sequence ID" value="KCV69632.1"/>
    <property type="molecule type" value="Genomic_DNA"/>
</dbReference>
<dbReference type="PROSITE" id="PS51419">
    <property type="entry name" value="RAB"/>
    <property type="match status" value="1"/>
</dbReference>
<dbReference type="Pfam" id="PF00071">
    <property type="entry name" value="Ras"/>
    <property type="match status" value="1"/>
</dbReference>
<dbReference type="SMART" id="SM00173">
    <property type="entry name" value="RAS"/>
    <property type="match status" value="1"/>
</dbReference>
<evidence type="ECO:0000313" key="4">
    <source>
        <dbReference type="EMBL" id="KCV69632.1"/>
    </source>
</evidence>
<keyword evidence="3" id="KW-0342">GTP-binding</keyword>
<dbReference type="RefSeq" id="XP_009496197.1">
    <property type="nucleotide sequence ID" value="XM_009497922.1"/>
</dbReference>
<dbReference type="Gene3D" id="3.40.50.300">
    <property type="entry name" value="P-loop containing nucleotide triphosphate hydrolases"/>
    <property type="match status" value="1"/>
</dbReference>
<proteinExistence type="inferred from homology"/>
<dbReference type="InterPro" id="IPR027417">
    <property type="entry name" value="P-loop_NTPase"/>
</dbReference>
<dbReference type="AlphaFoldDB" id="A0A058Z7Y1"/>
<dbReference type="GO" id="GO:0003924">
    <property type="term" value="F:GTPase activity"/>
    <property type="evidence" value="ECO:0007669"/>
    <property type="project" value="InterPro"/>
</dbReference>